<proteinExistence type="predicted"/>
<name>A0A6C0J7X6_9ZZZZ</name>
<protein>
    <submittedName>
        <fullName evidence="1">Uncharacterized protein</fullName>
    </submittedName>
</protein>
<sequence>MDWFVQPTNFDGLKHRLTFYNEDKDLKQIILPFCKFSIGFEETKVIIVPERIDMPIIIDNTEFKLNRFSNYVVIKDNRILPRTMNV</sequence>
<organism evidence="1">
    <name type="scientific">viral metagenome</name>
    <dbReference type="NCBI Taxonomy" id="1070528"/>
    <lineage>
        <taxon>unclassified sequences</taxon>
        <taxon>metagenomes</taxon>
        <taxon>organismal metagenomes</taxon>
    </lineage>
</organism>
<evidence type="ECO:0000313" key="1">
    <source>
        <dbReference type="EMBL" id="QHU01855.1"/>
    </source>
</evidence>
<dbReference type="EMBL" id="MN740350">
    <property type="protein sequence ID" value="QHU01855.1"/>
    <property type="molecule type" value="Genomic_DNA"/>
</dbReference>
<dbReference type="AlphaFoldDB" id="A0A6C0J7X6"/>
<reference evidence="1" key="1">
    <citation type="journal article" date="2020" name="Nature">
        <title>Giant virus diversity and host interactions through global metagenomics.</title>
        <authorList>
            <person name="Schulz F."/>
            <person name="Roux S."/>
            <person name="Paez-Espino D."/>
            <person name="Jungbluth S."/>
            <person name="Walsh D.A."/>
            <person name="Denef V.J."/>
            <person name="McMahon K.D."/>
            <person name="Konstantinidis K.T."/>
            <person name="Eloe-Fadrosh E.A."/>
            <person name="Kyrpides N.C."/>
            <person name="Woyke T."/>
        </authorList>
    </citation>
    <scope>NUCLEOTIDE SEQUENCE</scope>
    <source>
        <strain evidence="1">GVMAG-M-3300025880-56</strain>
    </source>
</reference>
<accession>A0A6C0J7X6</accession>